<dbReference type="GO" id="GO:0010190">
    <property type="term" value="P:cytochrome b6f complex assembly"/>
    <property type="evidence" value="ECO:0007669"/>
    <property type="project" value="TreeGrafter"/>
</dbReference>
<dbReference type="PANTHER" id="PTHR34943">
    <property type="match status" value="1"/>
</dbReference>
<dbReference type="InterPro" id="IPR044705">
    <property type="entry name" value="CCB4"/>
</dbReference>
<dbReference type="GO" id="GO:0009507">
    <property type="term" value="C:chloroplast"/>
    <property type="evidence" value="ECO:0007669"/>
    <property type="project" value="TreeGrafter"/>
</dbReference>
<organism evidence="1 2">
    <name type="scientific">Striga asiatica</name>
    <name type="common">Asiatic witchweed</name>
    <name type="synonym">Buchnera asiatica</name>
    <dbReference type="NCBI Taxonomy" id="4170"/>
    <lineage>
        <taxon>Eukaryota</taxon>
        <taxon>Viridiplantae</taxon>
        <taxon>Streptophyta</taxon>
        <taxon>Embryophyta</taxon>
        <taxon>Tracheophyta</taxon>
        <taxon>Spermatophyta</taxon>
        <taxon>Magnoliopsida</taxon>
        <taxon>eudicotyledons</taxon>
        <taxon>Gunneridae</taxon>
        <taxon>Pentapetalae</taxon>
        <taxon>asterids</taxon>
        <taxon>lamiids</taxon>
        <taxon>Lamiales</taxon>
        <taxon>Orobanchaceae</taxon>
        <taxon>Buchnereae</taxon>
        <taxon>Striga</taxon>
    </lineage>
</organism>
<name>A0A5A7PHL4_STRAF</name>
<dbReference type="Pfam" id="PF11152">
    <property type="entry name" value="CCB2_CCB4"/>
    <property type="match status" value="1"/>
</dbReference>
<dbReference type="Proteomes" id="UP000325081">
    <property type="component" value="Unassembled WGS sequence"/>
</dbReference>
<gene>
    <name evidence="1" type="ORF">STAS_08350</name>
</gene>
<reference evidence="2" key="1">
    <citation type="journal article" date="2019" name="Curr. Biol.">
        <title>Genome Sequence of Striga asiatica Provides Insight into the Evolution of Plant Parasitism.</title>
        <authorList>
            <person name="Yoshida S."/>
            <person name="Kim S."/>
            <person name="Wafula E.K."/>
            <person name="Tanskanen J."/>
            <person name="Kim Y.M."/>
            <person name="Honaas L."/>
            <person name="Yang Z."/>
            <person name="Spallek T."/>
            <person name="Conn C.E."/>
            <person name="Ichihashi Y."/>
            <person name="Cheong K."/>
            <person name="Cui S."/>
            <person name="Der J.P."/>
            <person name="Gundlach H."/>
            <person name="Jiao Y."/>
            <person name="Hori C."/>
            <person name="Ishida J.K."/>
            <person name="Kasahara H."/>
            <person name="Kiba T."/>
            <person name="Kim M.S."/>
            <person name="Koo N."/>
            <person name="Laohavisit A."/>
            <person name="Lee Y.H."/>
            <person name="Lumba S."/>
            <person name="McCourt P."/>
            <person name="Mortimer J.C."/>
            <person name="Mutuku J.M."/>
            <person name="Nomura T."/>
            <person name="Sasaki-Sekimoto Y."/>
            <person name="Seto Y."/>
            <person name="Wang Y."/>
            <person name="Wakatake T."/>
            <person name="Sakakibara H."/>
            <person name="Demura T."/>
            <person name="Yamaguchi S."/>
            <person name="Yoneyama K."/>
            <person name="Manabe R.I."/>
            <person name="Nelson D.C."/>
            <person name="Schulman A.H."/>
            <person name="Timko M.P."/>
            <person name="dePamphilis C.W."/>
            <person name="Choi D."/>
            <person name="Shirasu K."/>
        </authorList>
    </citation>
    <scope>NUCLEOTIDE SEQUENCE [LARGE SCALE GENOMIC DNA]</scope>
    <source>
        <strain evidence="2">cv. UVA1</strain>
    </source>
</reference>
<keyword evidence="2" id="KW-1185">Reference proteome</keyword>
<evidence type="ECO:0000313" key="2">
    <source>
        <dbReference type="Proteomes" id="UP000325081"/>
    </source>
</evidence>
<proteinExistence type="predicted"/>
<protein>
    <submittedName>
        <fullName evidence="1">Cofactor assembly of complex C</fullName>
    </submittedName>
</protein>
<dbReference type="EMBL" id="BKCP01004583">
    <property type="protein sequence ID" value="GER32290.1"/>
    <property type="molecule type" value="Genomic_DNA"/>
</dbReference>
<accession>A0A5A7PHL4</accession>
<evidence type="ECO:0000313" key="1">
    <source>
        <dbReference type="EMBL" id="GER32290.1"/>
    </source>
</evidence>
<sequence length="512" mass="56511">MDFLCKECLDYMASPVKRLHCNRFSMEVGIPLRPVVPLNPIRRCFTPCRRSTRASLNPQKGGYQGPKPKREWVADWVSKNDDVVRSLPIYIGGVSLLAVLFNRTLSGIAPVADASSSQSRADLLTLGLAVTNILNGLVWLSIKPKSISVVNPNGLQCQRVYDDLPDSVISELLWAWESLSNATCCRSLVIVYDGICILQIGYADVSDSRGGDPVAVDAGKLMRGSLYNGVVKSGSQSYLANVSLYPAKSELLFLPSNTQAVILQPLGNKGIAILGGDTIRGFSTSDQAWITLIGEKLDTTLAKVPYPSLPNETEEDFLPVVGDDGKEENELDGMGSYSPLELVCKWCTEADLILPLFGNKKDVYSLFTLSADGLSIEFGTSCTTIECESRFQQFRGRHRVMREMITNYGINYYCESGLMWGPKEAWKRDEPMSLAYKTMGDPQWAKLQIIFGEVDKETVHPDVQSASNRIMNVEPDVDSDIPILFFSNSPRLKPSKETETAGKEVGKYVVAR</sequence>
<dbReference type="InterPro" id="IPR021325">
    <property type="entry name" value="CCB2/CCB4"/>
</dbReference>
<dbReference type="OrthoDB" id="439612at2759"/>
<dbReference type="PANTHER" id="PTHR34943:SF2">
    <property type="entry name" value="PROTEIN COFACTOR ASSEMBLY OF COMPLEX C SUBUNIT B CCB4, CHLOROPLASTIC"/>
    <property type="match status" value="1"/>
</dbReference>
<comment type="caution">
    <text evidence="1">The sequence shown here is derived from an EMBL/GenBank/DDBJ whole genome shotgun (WGS) entry which is preliminary data.</text>
</comment>
<dbReference type="AlphaFoldDB" id="A0A5A7PHL4"/>